<feature type="binding site" evidence="12">
    <location>
        <position position="117"/>
    </location>
    <ligand>
        <name>ATP</name>
        <dbReference type="ChEBI" id="CHEBI:30616"/>
    </ligand>
</feature>
<keyword evidence="8 14" id="KW-1133">Transmembrane helix</keyword>
<feature type="region of interest" description="Disordered" evidence="13">
    <location>
        <begin position="39"/>
        <end position="73"/>
    </location>
</feature>
<dbReference type="PROSITE" id="PS50011">
    <property type="entry name" value="PROTEIN_KINASE_DOM"/>
    <property type="match status" value="1"/>
</dbReference>
<evidence type="ECO:0000256" key="7">
    <source>
        <dbReference type="ARBA" id="ARBA00022840"/>
    </source>
</evidence>
<evidence type="ECO:0000256" key="3">
    <source>
        <dbReference type="ARBA" id="ARBA00022527"/>
    </source>
</evidence>
<dbReference type="OMA" id="QCMSFPG"/>
<dbReference type="EMBL" id="JABCRI010000016">
    <property type="protein sequence ID" value="KAF8392559.1"/>
    <property type="molecule type" value="Genomic_DNA"/>
</dbReference>
<dbReference type="Gene3D" id="1.10.510.10">
    <property type="entry name" value="Transferase(Phosphotransferase) domain 1"/>
    <property type="match status" value="1"/>
</dbReference>
<evidence type="ECO:0000256" key="14">
    <source>
        <dbReference type="SAM" id="Phobius"/>
    </source>
</evidence>
<keyword evidence="17" id="KW-1185">Reference proteome</keyword>
<dbReference type="InterPro" id="IPR047117">
    <property type="entry name" value="PERK1-13-like"/>
</dbReference>
<comment type="catalytic activity">
    <reaction evidence="11">
        <text>L-seryl-[protein] + ATP = O-phospho-L-seryl-[protein] + ADP + H(+)</text>
        <dbReference type="Rhea" id="RHEA:17989"/>
        <dbReference type="Rhea" id="RHEA-COMP:9863"/>
        <dbReference type="Rhea" id="RHEA-COMP:11604"/>
        <dbReference type="ChEBI" id="CHEBI:15378"/>
        <dbReference type="ChEBI" id="CHEBI:29999"/>
        <dbReference type="ChEBI" id="CHEBI:30616"/>
        <dbReference type="ChEBI" id="CHEBI:83421"/>
        <dbReference type="ChEBI" id="CHEBI:456216"/>
        <dbReference type="EC" id="2.7.11.1"/>
    </reaction>
</comment>
<organism evidence="16 17">
    <name type="scientific">Tetracentron sinense</name>
    <name type="common">Spur-leaf</name>
    <dbReference type="NCBI Taxonomy" id="13715"/>
    <lineage>
        <taxon>Eukaryota</taxon>
        <taxon>Viridiplantae</taxon>
        <taxon>Streptophyta</taxon>
        <taxon>Embryophyta</taxon>
        <taxon>Tracheophyta</taxon>
        <taxon>Spermatophyta</taxon>
        <taxon>Magnoliopsida</taxon>
        <taxon>Trochodendrales</taxon>
        <taxon>Trochodendraceae</taxon>
        <taxon>Tetracentron</taxon>
    </lineage>
</organism>
<keyword evidence="3" id="KW-0418">Kinase</keyword>
<keyword evidence="3" id="KW-0723">Serine/threonine-protein kinase</keyword>
<evidence type="ECO:0000256" key="11">
    <source>
        <dbReference type="ARBA" id="ARBA00048679"/>
    </source>
</evidence>
<feature type="domain" description="Protein kinase" evidence="15">
    <location>
        <begin position="89"/>
        <end position="397"/>
    </location>
</feature>
<feature type="compositionally biased region" description="Polar residues" evidence="13">
    <location>
        <begin position="39"/>
        <end position="49"/>
    </location>
</feature>
<evidence type="ECO:0000256" key="5">
    <source>
        <dbReference type="ARBA" id="ARBA00022692"/>
    </source>
</evidence>
<evidence type="ECO:0000256" key="8">
    <source>
        <dbReference type="ARBA" id="ARBA00022989"/>
    </source>
</evidence>
<gene>
    <name evidence="16" type="ORF">HHK36_022904</name>
</gene>
<feature type="transmembrane region" description="Helical" evidence="14">
    <location>
        <begin position="6"/>
        <end position="30"/>
    </location>
</feature>
<dbReference type="GO" id="GO:0005886">
    <property type="term" value="C:plasma membrane"/>
    <property type="evidence" value="ECO:0007669"/>
    <property type="project" value="UniProtKB-SubCell"/>
</dbReference>
<evidence type="ECO:0000313" key="17">
    <source>
        <dbReference type="Proteomes" id="UP000655225"/>
    </source>
</evidence>
<accession>A0A834YNN4</accession>
<keyword evidence="7 12" id="KW-0067">ATP-binding</keyword>
<dbReference type="SUPFAM" id="SSF56112">
    <property type="entry name" value="Protein kinase-like (PK-like)"/>
    <property type="match status" value="1"/>
</dbReference>
<evidence type="ECO:0000256" key="12">
    <source>
        <dbReference type="PROSITE-ProRule" id="PRU10141"/>
    </source>
</evidence>
<proteinExistence type="predicted"/>
<keyword evidence="5 14" id="KW-0812">Transmembrane</keyword>
<feature type="compositionally biased region" description="Low complexity" evidence="13">
    <location>
        <begin position="63"/>
        <end position="73"/>
    </location>
</feature>
<dbReference type="AlphaFoldDB" id="A0A834YNN4"/>
<evidence type="ECO:0000256" key="2">
    <source>
        <dbReference type="ARBA" id="ARBA00012513"/>
    </source>
</evidence>
<evidence type="ECO:0000256" key="10">
    <source>
        <dbReference type="ARBA" id="ARBA00047899"/>
    </source>
</evidence>
<dbReference type="PROSITE" id="PS00107">
    <property type="entry name" value="PROTEIN_KINASE_ATP"/>
    <property type="match status" value="1"/>
</dbReference>
<keyword evidence="9 14" id="KW-0472">Membrane</keyword>
<dbReference type="GO" id="GO:0004674">
    <property type="term" value="F:protein serine/threonine kinase activity"/>
    <property type="evidence" value="ECO:0007669"/>
    <property type="project" value="UniProtKB-KW"/>
</dbReference>
<dbReference type="Gene3D" id="3.30.200.20">
    <property type="entry name" value="Phosphorylase Kinase, domain 1"/>
    <property type="match status" value="1"/>
</dbReference>
<comment type="caution">
    <text evidence="16">The sequence shown here is derived from an EMBL/GenBank/DDBJ whole genome shotgun (WGS) entry which is preliminary data.</text>
</comment>
<dbReference type="PANTHER" id="PTHR47982:SF54">
    <property type="entry name" value="PROTEIN KINASE SUPERFAMILY PROTEIN"/>
    <property type="match status" value="1"/>
</dbReference>
<reference evidence="16 17" key="1">
    <citation type="submission" date="2020-04" db="EMBL/GenBank/DDBJ databases">
        <title>Plant Genome Project.</title>
        <authorList>
            <person name="Zhang R.-G."/>
        </authorList>
    </citation>
    <scope>NUCLEOTIDE SEQUENCE [LARGE SCALE GENOMIC DNA]</scope>
    <source>
        <strain evidence="16">YNK0</strain>
        <tissue evidence="16">Leaf</tissue>
    </source>
</reference>
<dbReference type="EC" id="2.7.11.1" evidence="2"/>
<dbReference type="Pfam" id="PF07714">
    <property type="entry name" value="PK_Tyr_Ser-Thr"/>
    <property type="match status" value="1"/>
</dbReference>
<comment type="catalytic activity">
    <reaction evidence="10">
        <text>L-threonyl-[protein] + ATP = O-phospho-L-threonyl-[protein] + ADP + H(+)</text>
        <dbReference type="Rhea" id="RHEA:46608"/>
        <dbReference type="Rhea" id="RHEA-COMP:11060"/>
        <dbReference type="Rhea" id="RHEA-COMP:11605"/>
        <dbReference type="ChEBI" id="CHEBI:15378"/>
        <dbReference type="ChEBI" id="CHEBI:30013"/>
        <dbReference type="ChEBI" id="CHEBI:30616"/>
        <dbReference type="ChEBI" id="CHEBI:61977"/>
        <dbReference type="ChEBI" id="CHEBI:456216"/>
        <dbReference type="EC" id="2.7.11.1"/>
    </reaction>
</comment>
<dbReference type="PANTHER" id="PTHR47982">
    <property type="entry name" value="PROLINE-RICH RECEPTOR-LIKE PROTEIN KINASE PERK4"/>
    <property type="match status" value="1"/>
</dbReference>
<evidence type="ECO:0000256" key="4">
    <source>
        <dbReference type="ARBA" id="ARBA00022679"/>
    </source>
</evidence>
<name>A0A834YNN4_TETSI</name>
<dbReference type="InterPro" id="IPR011009">
    <property type="entry name" value="Kinase-like_dom_sf"/>
</dbReference>
<dbReference type="InterPro" id="IPR000719">
    <property type="entry name" value="Prot_kinase_dom"/>
</dbReference>
<evidence type="ECO:0000256" key="6">
    <source>
        <dbReference type="ARBA" id="ARBA00022741"/>
    </source>
</evidence>
<evidence type="ECO:0000259" key="15">
    <source>
        <dbReference type="PROSITE" id="PS50011"/>
    </source>
</evidence>
<keyword evidence="6 12" id="KW-0547">Nucleotide-binding</keyword>
<evidence type="ECO:0000256" key="9">
    <source>
        <dbReference type="ARBA" id="ARBA00023136"/>
    </source>
</evidence>
<evidence type="ECO:0000256" key="1">
    <source>
        <dbReference type="ARBA" id="ARBA00004162"/>
    </source>
</evidence>
<dbReference type="OrthoDB" id="4062651at2759"/>
<evidence type="ECO:0000256" key="13">
    <source>
        <dbReference type="SAM" id="MobiDB-lite"/>
    </source>
</evidence>
<evidence type="ECO:0000313" key="16">
    <source>
        <dbReference type="EMBL" id="KAF8392559.1"/>
    </source>
</evidence>
<dbReference type="GO" id="GO:0005524">
    <property type="term" value="F:ATP binding"/>
    <property type="evidence" value="ECO:0007669"/>
    <property type="project" value="UniProtKB-UniRule"/>
</dbReference>
<protein>
    <recommendedName>
        <fullName evidence="2">non-specific serine/threonine protein kinase</fullName>
        <ecNumber evidence="2">2.7.11.1</ecNumber>
    </recommendedName>
</protein>
<dbReference type="InterPro" id="IPR017441">
    <property type="entry name" value="Protein_kinase_ATP_BS"/>
</dbReference>
<comment type="subcellular location">
    <subcellularLocation>
        <location evidence="1">Cell membrane</location>
        <topology evidence="1">Single-pass membrane protein</topology>
    </subcellularLocation>
</comment>
<keyword evidence="4" id="KW-0808">Transferase</keyword>
<dbReference type="InterPro" id="IPR001245">
    <property type="entry name" value="Ser-Thr/Tyr_kinase_cat_dom"/>
</dbReference>
<dbReference type="Proteomes" id="UP000655225">
    <property type="component" value="Unassembled WGS sequence"/>
</dbReference>
<sequence length="424" mass="46593">MSRSYAAVVGGAAGGLALVAIVIGLVWFCMMQCKNFSNKNSETGSSDPSAQVEWNRGGGSSSAGGPPLSGPQGARQFTLEELEQVTKQFSESRHIGNGSFGLVYKGFLHDGTVVAVKRRPGAPRQEFVEEVHYLSHIWHRNLVTLLGYCQDGRSQMLVFEYLPNGSMCDHLYDTVQDSTQLEFKQRLSIALGTAKGLCYLHSLTPPLVHKNFKTANVLVDENFIAKVAEAGISKLLERIEDAGPSSRETAGDVFRDPEVGKSGTFSQMSDVYSFGVFLLELITGQEALKINFGSDESLIHWFGLRLHSEVLVQGFFEFVQFCFVRMFSSKHLRGCFSLQAEVERCLASNDLVDCRLVGSFTSEGMQDLIKLTLQCMSLLGKERPKMDMVVLELDQILEKEMTLTTVMGDGTATVTLGSQLFTSG</sequence>